<protein>
    <submittedName>
        <fullName evidence="1">Uncharacterized protein</fullName>
    </submittedName>
</protein>
<dbReference type="OrthoDB" id="6076205at2759"/>
<organism evidence="1 2">
    <name type="scientific">Mytilus edulis</name>
    <name type="common">Blue mussel</name>
    <dbReference type="NCBI Taxonomy" id="6550"/>
    <lineage>
        <taxon>Eukaryota</taxon>
        <taxon>Metazoa</taxon>
        <taxon>Spiralia</taxon>
        <taxon>Lophotrochozoa</taxon>
        <taxon>Mollusca</taxon>
        <taxon>Bivalvia</taxon>
        <taxon>Autobranchia</taxon>
        <taxon>Pteriomorphia</taxon>
        <taxon>Mytilida</taxon>
        <taxon>Mytiloidea</taxon>
        <taxon>Mytilidae</taxon>
        <taxon>Mytilinae</taxon>
        <taxon>Mytilus</taxon>
    </lineage>
</organism>
<evidence type="ECO:0000313" key="1">
    <source>
        <dbReference type="EMBL" id="CAG2227819.1"/>
    </source>
</evidence>
<dbReference type="AlphaFoldDB" id="A0A8S3TBQ6"/>
<accession>A0A8S3TBQ6</accession>
<proteinExistence type="predicted"/>
<reference evidence="1" key="1">
    <citation type="submission" date="2021-03" db="EMBL/GenBank/DDBJ databases">
        <authorList>
            <person name="Bekaert M."/>
        </authorList>
    </citation>
    <scope>NUCLEOTIDE SEQUENCE</scope>
</reference>
<gene>
    <name evidence="1" type="ORF">MEDL_40832</name>
</gene>
<dbReference type="EMBL" id="CAJPWZ010001978">
    <property type="protein sequence ID" value="CAG2227819.1"/>
    <property type="molecule type" value="Genomic_DNA"/>
</dbReference>
<sequence length="1252" mass="144126">MQFSESDLTTGKSKFLQAGKRFQDKSENISKSESTYPQEKRNVINKRFTLKKRINTKFIRTLTKNEYLYKLTSSYNSLKSIFLKRHSRIKRRKGLSYVKAYSMSRRLSTRPESEMGKSSPVLTEKRVFDPPYIKHTMNLVDESSLNAENQSNECDLGFKETANPLTTKDITHTTFYSLLKENSDITGHEMFCDLNCANFSLSGESDITMQHSEPLNEYSFSCANKNCATKNSLSRIRDFEALKKVGECYCCCYCYISKDSLVSINEHIEQTHNKIVLYTCLLCDQTIHGYRQGLIPHFELEHPNQIIQYRQVSHFYNVRSATIKPQEERNEYIQNENSQHACNKVSFSDIDKVVSTEADSTVTEDEIHQRNNYNCTTNKQDELIPTGKEQTQEGIVISENTLDKNTPNEEMQKGDKWDNPIHNALHELTSEAESSNALGIRIVDVMSLHPETNTDNTLWQGSDYQSIKSKQANKKVSNSVHKTDSLKKRNDTQIIHDRSQFISNKCSSSSCTYSACNGDPLLLSRMTDFLHITQIEIKHLFDCSLCHKTSLNATNHWNEGNPGFRETAEPLMTKDVPHKTFYSLMKASKKRLRLLEVHVGDIHISNDKYASETAIYICSRCKENMPALFFIDDHLNSKHKDLFLSLNSKMDGLKESETVRNVIDDMHLCLAIDTNLYNAVQNTLQEKMTQNELKKELNYHLPKSNESRDGTTTKQLIEKNNVVGSSQLNEKCINSKKTSVNISYIKNVAEVIQSPIDSQNPSLYQVKQCHKKTDSALATASKTMPVTGKSEFNSRILKTQQLTAVSSSCNIHAVNNETKIQFPDDDVIIVEESCTDNKSICNSVRKSPLVPSRQQEVFVGPTNLRKEYFNHINNDVVYQGTSVDNKRLYSGYTVQPIRPVVNQQHPAATNSYKTDNAKYQSISKDGTYHVQRKQCSQNLYPGIKYSGIGQHYYQNVFPLDTRVDVKNDHRLMTKLVTNNESYHQDVKQNSLIPFQNNYNENVINQRSAQRTNMHTHLLGHQTQFPLSTSQYNVFNARNREINDCSTTKTDEIKHGFPSCNMLRDQHICHGNERGNYFQLPRRTCSAIIDELYSKNNSRPAIPYGNYQTYPPRTLYQQTYIDGHMFRNQRFIRRYPLNNPYQNQLRRQRVISGQKYCQPSSPTLASFENQTLFLDNMHRHGMSHQFGNIKEHRQSTSSNLRDCNQLQSDCLSHMEIQTSSLEYSDDTSPEKYQMFKLSPVGQNRHCEKMPYFL</sequence>
<name>A0A8S3TBQ6_MYTED</name>
<evidence type="ECO:0000313" key="2">
    <source>
        <dbReference type="Proteomes" id="UP000683360"/>
    </source>
</evidence>
<comment type="caution">
    <text evidence="1">The sequence shown here is derived from an EMBL/GenBank/DDBJ whole genome shotgun (WGS) entry which is preliminary data.</text>
</comment>
<keyword evidence="2" id="KW-1185">Reference proteome</keyword>
<dbReference type="Proteomes" id="UP000683360">
    <property type="component" value="Unassembled WGS sequence"/>
</dbReference>